<evidence type="ECO:0000313" key="2">
    <source>
        <dbReference type="EMBL" id="MBB5625217.1"/>
    </source>
</evidence>
<keyword evidence="3" id="KW-1185">Reference proteome</keyword>
<protein>
    <submittedName>
        <fullName evidence="2">Uncharacterized protein</fullName>
    </submittedName>
</protein>
<dbReference type="Proteomes" id="UP000588112">
    <property type="component" value="Unassembled WGS sequence"/>
</dbReference>
<comment type="caution">
    <text evidence="2">The sequence shown here is derived from an EMBL/GenBank/DDBJ whole genome shotgun (WGS) entry which is preliminary data.</text>
</comment>
<evidence type="ECO:0000256" key="1">
    <source>
        <dbReference type="SAM" id="MobiDB-lite"/>
    </source>
</evidence>
<organism evidence="2 3">
    <name type="scientific">Sphaerisporangium krabiense</name>
    <dbReference type="NCBI Taxonomy" id="763782"/>
    <lineage>
        <taxon>Bacteria</taxon>
        <taxon>Bacillati</taxon>
        <taxon>Actinomycetota</taxon>
        <taxon>Actinomycetes</taxon>
        <taxon>Streptosporangiales</taxon>
        <taxon>Streptosporangiaceae</taxon>
        <taxon>Sphaerisporangium</taxon>
    </lineage>
</organism>
<proteinExistence type="predicted"/>
<dbReference type="AlphaFoldDB" id="A0A7W8Z0S0"/>
<accession>A0A7W8Z0S0</accession>
<dbReference type="EMBL" id="JACHBR010000001">
    <property type="protein sequence ID" value="MBB5625217.1"/>
    <property type="molecule type" value="Genomic_DNA"/>
</dbReference>
<evidence type="ECO:0000313" key="3">
    <source>
        <dbReference type="Proteomes" id="UP000588112"/>
    </source>
</evidence>
<sequence length="97" mass="11191">MTHGHRAAPMPRGYTPMPLTSEEEVRFQRNMTEWVREMILTKGSVSVSADTEQDRRRWQEVAHNVGEMLGRPVVSYATPWRITITVDRGEHQPTLDS</sequence>
<dbReference type="RefSeq" id="WP_184608469.1">
    <property type="nucleotide sequence ID" value="NZ_BOOS01000035.1"/>
</dbReference>
<name>A0A7W8Z0S0_9ACTN</name>
<reference evidence="2 3" key="1">
    <citation type="submission" date="2020-08" db="EMBL/GenBank/DDBJ databases">
        <title>Sequencing the genomes of 1000 actinobacteria strains.</title>
        <authorList>
            <person name="Klenk H.-P."/>
        </authorList>
    </citation>
    <scope>NUCLEOTIDE SEQUENCE [LARGE SCALE GENOMIC DNA]</scope>
    <source>
        <strain evidence="2 3">DSM 45790</strain>
    </source>
</reference>
<gene>
    <name evidence="2" type="ORF">BJ981_000916</name>
</gene>
<feature type="region of interest" description="Disordered" evidence="1">
    <location>
        <begin position="1"/>
        <end position="20"/>
    </location>
</feature>